<evidence type="ECO:0000256" key="5">
    <source>
        <dbReference type="ARBA" id="ARBA00023002"/>
    </source>
</evidence>
<feature type="signal peptide" evidence="8">
    <location>
        <begin position="1"/>
        <end position="24"/>
    </location>
</feature>
<feature type="chain" id="PRO_5046298984" description="Catalase-related peroxidase" evidence="8">
    <location>
        <begin position="25"/>
        <end position="326"/>
    </location>
</feature>
<keyword evidence="11" id="KW-1185">Reference proteome</keyword>
<proteinExistence type="inferred from homology"/>
<dbReference type="RefSeq" id="WP_128563076.1">
    <property type="nucleotide sequence ID" value="NZ_BPQH01000003.1"/>
</dbReference>
<accession>A0ABQ4QTN3</accession>
<keyword evidence="3 7" id="KW-0349">Heme</keyword>
<comment type="caution">
    <text evidence="10">The sequence shown here is derived from an EMBL/GenBank/DDBJ whole genome shotgun (WGS) entry which is preliminary data.</text>
</comment>
<reference evidence="10" key="1">
    <citation type="journal article" date="2021" name="Front. Microbiol.">
        <title>Comprehensive Comparative Genomics and Phenotyping of Methylobacterium Species.</title>
        <authorList>
            <person name="Alessa O."/>
            <person name="Ogura Y."/>
            <person name="Fujitani Y."/>
            <person name="Takami H."/>
            <person name="Hayashi T."/>
            <person name="Sahin N."/>
            <person name="Tani A."/>
        </authorList>
    </citation>
    <scope>NUCLEOTIDE SEQUENCE</scope>
    <source>
        <strain evidence="10">KCTC 52305</strain>
    </source>
</reference>
<dbReference type="InterPro" id="IPR011614">
    <property type="entry name" value="Catalase_core"/>
</dbReference>
<dbReference type="SMART" id="SM01060">
    <property type="entry name" value="Catalase"/>
    <property type="match status" value="1"/>
</dbReference>
<dbReference type="PANTHER" id="PTHR11465:SF9">
    <property type="entry name" value="CATALASE"/>
    <property type="match status" value="1"/>
</dbReference>
<dbReference type="PIRSF" id="PIRSF000296">
    <property type="entry name" value="SrpA"/>
    <property type="match status" value="1"/>
</dbReference>
<gene>
    <name evidence="10" type="ORF">OPKNFCMD_1134</name>
</gene>
<evidence type="ECO:0000313" key="11">
    <source>
        <dbReference type="Proteomes" id="UP001055167"/>
    </source>
</evidence>
<dbReference type="PRINTS" id="PR00067">
    <property type="entry name" value="CATALASE"/>
</dbReference>
<dbReference type="Gene3D" id="2.40.180.10">
    <property type="entry name" value="Catalase core domain"/>
    <property type="match status" value="1"/>
</dbReference>
<reference evidence="10" key="2">
    <citation type="submission" date="2021-08" db="EMBL/GenBank/DDBJ databases">
        <authorList>
            <person name="Tani A."/>
            <person name="Ola A."/>
            <person name="Ogura Y."/>
            <person name="Katsura K."/>
            <person name="Hayashi T."/>
        </authorList>
    </citation>
    <scope>NUCLEOTIDE SEQUENCE</scope>
    <source>
        <strain evidence="10">KCTC 52305</strain>
    </source>
</reference>
<evidence type="ECO:0000256" key="4">
    <source>
        <dbReference type="ARBA" id="ARBA00022723"/>
    </source>
</evidence>
<name>A0ABQ4QTN3_9HYPH</name>
<evidence type="ECO:0000256" key="6">
    <source>
        <dbReference type="ARBA" id="ARBA00023004"/>
    </source>
</evidence>
<evidence type="ECO:0000256" key="8">
    <source>
        <dbReference type="SAM" id="SignalP"/>
    </source>
</evidence>
<keyword evidence="5 7" id="KW-0560">Oxidoreductase</keyword>
<keyword evidence="8" id="KW-0732">Signal</keyword>
<dbReference type="InterPro" id="IPR020835">
    <property type="entry name" value="Catalase_sf"/>
</dbReference>
<evidence type="ECO:0000256" key="1">
    <source>
        <dbReference type="ARBA" id="ARBA00005329"/>
    </source>
</evidence>
<dbReference type="InterPro" id="IPR018028">
    <property type="entry name" value="Catalase"/>
</dbReference>
<dbReference type="InterPro" id="IPR024168">
    <property type="entry name" value="Catalase_SrpA-type_pred"/>
</dbReference>
<organism evidence="10 11">
    <name type="scientific">Methylobacterium crusticola</name>
    <dbReference type="NCBI Taxonomy" id="1697972"/>
    <lineage>
        <taxon>Bacteria</taxon>
        <taxon>Pseudomonadati</taxon>
        <taxon>Pseudomonadota</taxon>
        <taxon>Alphaproteobacteria</taxon>
        <taxon>Hyphomicrobiales</taxon>
        <taxon>Methylobacteriaceae</taxon>
        <taxon>Methylobacterium</taxon>
    </lineage>
</organism>
<evidence type="ECO:0000259" key="9">
    <source>
        <dbReference type="SMART" id="SM01060"/>
    </source>
</evidence>
<dbReference type="Pfam" id="PF00199">
    <property type="entry name" value="Catalase"/>
    <property type="match status" value="1"/>
</dbReference>
<evidence type="ECO:0000256" key="2">
    <source>
        <dbReference type="ARBA" id="ARBA00022559"/>
    </source>
</evidence>
<evidence type="ECO:0000313" key="10">
    <source>
        <dbReference type="EMBL" id="GJD48416.1"/>
    </source>
</evidence>
<dbReference type="Gene3D" id="1.20.1280.120">
    <property type="match status" value="1"/>
</dbReference>
<comment type="cofactor">
    <cofactor evidence="7">
        <name>heme</name>
        <dbReference type="ChEBI" id="CHEBI:30413"/>
    </cofactor>
</comment>
<keyword evidence="6 7" id="KW-0408">Iron</keyword>
<dbReference type="EC" id="1.11.1.-" evidence="7"/>
<dbReference type="PANTHER" id="PTHR11465">
    <property type="entry name" value="CATALASE"/>
    <property type="match status" value="1"/>
</dbReference>
<comment type="function">
    <text evidence="7">Has an organic peroxide-dependent peroxidase activity.</text>
</comment>
<evidence type="ECO:0000256" key="7">
    <source>
        <dbReference type="PIRNR" id="PIRNR000296"/>
    </source>
</evidence>
<evidence type="ECO:0000256" key="3">
    <source>
        <dbReference type="ARBA" id="ARBA00022617"/>
    </source>
</evidence>
<dbReference type="SUPFAM" id="SSF56634">
    <property type="entry name" value="Heme-dependent catalase-like"/>
    <property type="match status" value="1"/>
</dbReference>
<dbReference type="GO" id="GO:0004601">
    <property type="term" value="F:peroxidase activity"/>
    <property type="evidence" value="ECO:0007669"/>
    <property type="project" value="UniProtKB-KW"/>
</dbReference>
<keyword evidence="2 7" id="KW-0575">Peroxidase</keyword>
<feature type="domain" description="Catalase core" evidence="9">
    <location>
        <begin position="17"/>
        <end position="326"/>
    </location>
</feature>
<protein>
    <recommendedName>
        <fullName evidence="7">Catalase-related peroxidase</fullName>
        <ecNumber evidence="7">1.11.1.-</ecNumber>
    </recommendedName>
</protein>
<dbReference type="EMBL" id="BPQH01000003">
    <property type="protein sequence ID" value="GJD48416.1"/>
    <property type="molecule type" value="Genomic_DNA"/>
</dbReference>
<dbReference type="Proteomes" id="UP001055167">
    <property type="component" value="Unassembled WGS sequence"/>
</dbReference>
<dbReference type="CDD" id="cd08153">
    <property type="entry name" value="srpA_like"/>
    <property type="match status" value="1"/>
</dbReference>
<dbReference type="PROSITE" id="PS51402">
    <property type="entry name" value="CATALASE_3"/>
    <property type="match status" value="1"/>
</dbReference>
<sequence>MRFAKIGRALAAGAGLLLAAGAQAQDAAVSEQIVDTMNALWGRHPGLRANHAKGVVVEGSFTPSAEAAALSKASVFRGPAVPVTVRFSDATGVPAMPDGDPNAKPHGLAIKFAPADGAEMDVVTNSLKFFPVATPEEFRDLLQAAQAAGGGNPASLQAFVAGHPAVPKASAAIATPSSLARQVYNGVNAFVLVDAAGKRTPFRYRFVPTAGADLLPPEEAGKRPPRFLMEELPARLAKAPVSFTVMAQLAGPGDSTRDATIPWPEDRRLVDLGTLTLTRAVPDSAAAEKALLFLPNNLPEGVEVSDDPLIDARVQTYAISFGRRSQ</sequence>
<comment type="similarity">
    <text evidence="1 7">Belongs to the catalase family.</text>
</comment>
<keyword evidence="4 7" id="KW-0479">Metal-binding</keyword>